<dbReference type="PANTHER" id="PTHR43033:SF1">
    <property type="entry name" value="TRNA(ILE)-LYSIDINE SYNTHASE-RELATED"/>
    <property type="match status" value="1"/>
</dbReference>
<evidence type="ECO:0000259" key="9">
    <source>
        <dbReference type="SMART" id="SM00977"/>
    </source>
</evidence>
<organism evidence="10 11">
    <name type="scientific">Megasphaera hutchinsoni</name>
    <dbReference type="NCBI Taxonomy" id="1588748"/>
    <lineage>
        <taxon>Bacteria</taxon>
        <taxon>Bacillati</taxon>
        <taxon>Bacillota</taxon>
        <taxon>Negativicutes</taxon>
        <taxon>Veillonellales</taxon>
        <taxon>Veillonellaceae</taxon>
        <taxon>Megasphaera</taxon>
    </lineage>
</organism>
<evidence type="ECO:0000256" key="8">
    <source>
        <dbReference type="HAMAP-Rule" id="MF_01161"/>
    </source>
</evidence>
<dbReference type="SMART" id="SM00977">
    <property type="entry name" value="TilS_C"/>
    <property type="match status" value="1"/>
</dbReference>
<evidence type="ECO:0000256" key="7">
    <source>
        <dbReference type="ARBA" id="ARBA00048539"/>
    </source>
</evidence>
<evidence type="ECO:0000313" key="10">
    <source>
        <dbReference type="EMBL" id="KXB93144.1"/>
    </source>
</evidence>
<keyword evidence="6 8" id="KW-0067">ATP-binding</keyword>
<feature type="binding site" evidence="8">
    <location>
        <begin position="27"/>
        <end position="32"/>
    </location>
    <ligand>
        <name>ATP</name>
        <dbReference type="ChEBI" id="CHEBI:30616"/>
    </ligand>
</feature>
<gene>
    <name evidence="8" type="primary">tilS</name>
    <name evidence="10" type="ORF">HMPREF3182_00061</name>
</gene>
<proteinExistence type="inferred from homology"/>
<dbReference type="GO" id="GO:0005737">
    <property type="term" value="C:cytoplasm"/>
    <property type="evidence" value="ECO:0007669"/>
    <property type="project" value="UniProtKB-SubCell"/>
</dbReference>
<dbReference type="SUPFAM" id="SSF52402">
    <property type="entry name" value="Adenine nucleotide alpha hydrolases-like"/>
    <property type="match status" value="1"/>
</dbReference>
<comment type="function">
    <text evidence="8">Ligates lysine onto the cytidine present at position 34 of the AUA codon-specific tRNA(Ile) that contains the anticodon CAU, in an ATP-dependent manner. Cytidine is converted to lysidine, thus changing the amino acid specificity of the tRNA from methionine to isoleucine.</text>
</comment>
<dbReference type="Gene3D" id="1.20.59.20">
    <property type="match status" value="1"/>
</dbReference>
<dbReference type="CDD" id="cd01992">
    <property type="entry name" value="TilS_N"/>
    <property type="match status" value="1"/>
</dbReference>
<dbReference type="RefSeq" id="WP_082718164.1">
    <property type="nucleotide sequence ID" value="NZ_KQ960925.1"/>
</dbReference>
<evidence type="ECO:0000256" key="2">
    <source>
        <dbReference type="ARBA" id="ARBA00022490"/>
    </source>
</evidence>
<dbReference type="GO" id="GO:0005524">
    <property type="term" value="F:ATP binding"/>
    <property type="evidence" value="ECO:0007669"/>
    <property type="project" value="UniProtKB-UniRule"/>
</dbReference>
<dbReference type="SUPFAM" id="SSF82829">
    <property type="entry name" value="MesJ substrate recognition domain-like"/>
    <property type="match status" value="1"/>
</dbReference>
<evidence type="ECO:0000256" key="4">
    <source>
        <dbReference type="ARBA" id="ARBA00022694"/>
    </source>
</evidence>
<dbReference type="HAMAP" id="MF_01161">
    <property type="entry name" value="tRNA_Ile_lys_synt"/>
    <property type="match status" value="1"/>
</dbReference>
<dbReference type="InterPro" id="IPR011063">
    <property type="entry name" value="TilS/TtcA_N"/>
</dbReference>
<feature type="domain" description="Lysidine-tRNA(Ile) synthetase C-terminal" evidence="9">
    <location>
        <begin position="375"/>
        <end position="435"/>
    </location>
</feature>
<name>A0A134CLW7_9FIRM</name>
<dbReference type="AlphaFoldDB" id="A0A134CLW7"/>
<evidence type="ECO:0000313" key="11">
    <source>
        <dbReference type="Proteomes" id="UP000070160"/>
    </source>
</evidence>
<dbReference type="InterPro" id="IPR012094">
    <property type="entry name" value="tRNA_Ile_lys_synt"/>
</dbReference>
<protein>
    <recommendedName>
        <fullName evidence="8">tRNA(Ile)-lysidine synthase</fullName>
        <ecNumber evidence="8">6.3.4.19</ecNumber>
    </recommendedName>
    <alternativeName>
        <fullName evidence="8">tRNA(Ile)-2-lysyl-cytidine synthase</fullName>
    </alternativeName>
    <alternativeName>
        <fullName evidence="8">tRNA(Ile)-lysidine synthetase</fullName>
    </alternativeName>
</protein>
<dbReference type="STRING" id="1588748.HMPREF3182_00061"/>
<dbReference type="InterPro" id="IPR015262">
    <property type="entry name" value="tRNA_Ile_lys_synt_subst-bd"/>
</dbReference>
<dbReference type="Pfam" id="PF01171">
    <property type="entry name" value="ATP_bind_3"/>
    <property type="match status" value="1"/>
</dbReference>
<comment type="subcellular location">
    <subcellularLocation>
        <location evidence="1 8">Cytoplasm</location>
    </subcellularLocation>
</comment>
<keyword evidence="5 8" id="KW-0547">Nucleotide-binding</keyword>
<comment type="similarity">
    <text evidence="8">Belongs to the tRNA(Ile)-lysidine synthase family.</text>
</comment>
<sequence>MMKERILAYCRQFHLLEQGERLIVACSGGPDSLVLLDILAQLREIYALQLMVVYIHHHLRAAADEEVRFVQAEAAKRQCPFMTLGVDVPALVKARKQSVETVARQERYRLLREAKDRQGATAIAVAHHQHDQAETVLHHLLRGSGLTGLCGMAPRTGDIIRPLLGVSRTEIMQYVQEQGLQPREDETNRDTTYLRNRLRWDVLPLLQQINPACVTDISHMTTILQAEETWIQTMVQTSARHIVQRQGEDIYIKQPPFLACPVALQRRLLRYACETLCGERQGLSFTHVETLRALFQKETGKQFFTRQWRAVRTYDAVILTRQSNTPLRDDTASVPIDGAGDYDLGMVRIHLDIDRLYGNACTDGQIDYARIPDGAVFRYRKPGDYLCYHGYTKTLKKWLQEKKIPAARRGQLPLLCNGSQVLWIYGFPPFPAIAIQHDTTHIGRITLVGGTVDASRH</sequence>
<dbReference type="NCBIfam" id="TIGR02433">
    <property type="entry name" value="lysidine_TilS_C"/>
    <property type="match status" value="1"/>
</dbReference>
<dbReference type="EMBL" id="LSDT01000002">
    <property type="protein sequence ID" value="KXB93144.1"/>
    <property type="molecule type" value="Genomic_DNA"/>
</dbReference>
<dbReference type="EC" id="6.3.4.19" evidence="8"/>
<comment type="caution">
    <text evidence="10">The sequence shown here is derived from an EMBL/GenBank/DDBJ whole genome shotgun (WGS) entry which is preliminary data.</text>
</comment>
<dbReference type="NCBIfam" id="TIGR02432">
    <property type="entry name" value="lysidine_TilS_N"/>
    <property type="match status" value="1"/>
</dbReference>
<dbReference type="GO" id="GO:0032267">
    <property type="term" value="F:tRNA(Ile)-lysidine synthase activity"/>
    <property type="evidence" value="ECO:0007669"/>
    <property type="project" value="UniProtKB-EC"/>
</dbReference>
<keyword evidence="11" id="KW-1185">Reference proteome</keyword>
<evidence type="ECO:0000256" key="3">
    <source>
        <dbReference type="ARBA" id="ARBA00022598"/>
    </source>
</evidence>
<evidence type="ECO:0000256" key="6">
    <source>
        <dbReference type="ARBA" id="ARBA00022840"/>
    </source>
</evidence>
<dbReference type="Proteomes" id="UP000070160">
    <property type="component" value="Unassembled WGS sequence"/>
</dbReference>
<dbReference type="InterPro" id="IPR012795">
    <property type="entry name" value="tRNA_Ile_lys_synt_N"/>
</dbReference>
<evidence type="ECO:0000256" key="5">
    <source>
        <dbReference type="ARBA" id="ARBA00022741"/>
    </source>
</evidence>
<comment type="catalytic activity">
    <reaction evidence="7 8">
        <text>cytidine(34) in tRNA(Ile2) + L-lysine + ATP = lysidine(34) in tRNA(Ile2) + AMP + diphosphate + H(+)</text>
        <dbReference type="Rhea" id="RHEA:43744"/>
        <dbReference type="Rhea" id="RHEA-COMP:10625"/>
        <dbReference type="Rhea" id="RHEA-COMP:10670"/>
        <dbReference type="ChEBI" id="CHEBI:15378"/>
        <dbReference type="ChEBI" id="CHEBI:30616"/>
        <dbReference type="ChEBI" id="CHEBI:32551"/>
        <dbReference type="ChEBI" id="CHEBI:33019"/>
        <dbReference type="ChEBI" id="CHEBI:82748"/>
        <dbReference type="ChEBI" id="CHEBI:83665"/>
        <dbReference type="ChEBI" id="CHEBI:456215"/>
        <dbReference type="EC" id="6.3.4.19"/>
    </reaction>
</comment>
<dbReference type="Pfam" id="PF09179">
    <property type="entry name" value="TilS"/>
    <property type="match status" value="1"/>
</dbReference>
<dbReference type="InterPro" id="IPR014729">
    <property type="entry name" value="Rossmann-like_a/b/a_fold"/>
</dbReference>
<dbReference type="Pfam" id="PF11734">
    <property type="entry name" value="TilS_C"/>
    <property type="match status" value="1"/>
</dbReference>
<dbReference type="PATRIC" id="fig|1588748.3.peg.60"/>
<dbReference type="PANTHER" id="PTHR43033">
    <property type="entry name" value="TRNA(ILE)-LYSIDINE SYNTHASE-RELATED"/>
    <property type="match status" value="1"/>
</dbReference>
<keyword evidence="3 8" id="KW-0436">Ligase</keyword>
<dbReference type="InterPro" id="IPR012796">
    <property type="entry name" value="Lysidine-tRNA-synth_C"/>
</dbReference>
<dbReference type="Gene3D" id="3.40.50.620">
    <property type="entry name" value="HUPs"/>
    <property type="match status" value="1"/>
</dbReference>
<dbReference type="GO" id="GO:0006400">
    <property type="term" value="P:tRNA modification"/>
    <property type="evidence" value="ECO:0007669"/>
    <property type="project" value="UniProtKB-UniRule"/>
</dbReference>
<keyword evidence="2 8" id="KW-0963">Cytoplasm</keyword>
<evidence type="ECO:0000256" key="1">
    <source>
        <dbReference type="ARBA" id="ARBA00004496"/>
    </source>
</evidence>
<dbReference type="SUPFAM" id="SSF56037">
    <property type="entry name" value="PheT/TilS domain"/>
    <property type="match status" value="1"/>
</dbReference>
<keyword evidence="4 8" id="KW-0819">tRNA processing</keyword>
<reference evidence="11" key="1">
    <citation type="submission" date="2016-01" db="EMBL/GenBank/DDBJ databases">
        <authorList>
            <person name="Mitreva M."/>
            <person name="Pepin K.H."/>
            <person name="Mihindukulasuriya K.A."/>
            <person name="Fulton R."/>
            <person name="Fronick C."/>
            <person name="O'Laughlin M."/>
            <person name="Miner T."/>
            <person name="Herter B."/>
            <person name="Rosa B.A."/>
            <person name="Cordes M."/>
            <person name="Tomlinson C."/>
            <person name="Wollam A."/>
            <person name="Palsikar V.B."/>
            <person name="Mardis E.R."/>
            <person name="Wilson R.K."/>
        </authorList>
    </citation>
    <scope>NUCLEOTIDE SEQUENCE [LARGE SCALE GENOMIC DNA]</scope>
    <source>
        <strain evidence="11">KA00182</strain>
    </source>
</reference>
<comment type="domain">
    <text evidence="8">The N-terminal region contains the highly conserved SGGXDS motif, predicted to be a P-loop motif involved in ATP binding.</text>
</comment>
<accession>A0A134CLW7</accession>